<name>A0A0B7G240_THACB</name>
<dbReference type="Proteomes" id="UP000059188">
    <property type="component" value="Unassembled WGS sequence"/>
</dbReference>
<gene>
    <name evidence="2" type="ORF">RSOLAG1IB_11009</name>
</gene>
<proteinExistence type="predicted"/>
<dbReference type="OrthoDB" id="2668416at2759"/>
<organism evidence="2 3">
    <name type="scientific">Thanatephorus cucumeris (strain AG1-IB / isolate 7/3/14)</name>
    <name type="common">Lettuce bottom rot fungus</name>
    <name type="synonym">Rhizoctonia solani</name>
    <dbReference type="NCBI Taxonomy" id="1108050"/>
    <lineage>
        <taxon>Eukaryota</taxon>
        <taxon>Fungi</taxon>
        <taxon>Dikarya</taxon>
        <taxon>Basidiomycota</taxon>
        <taxon>Agaricomycotina</taxon>
        <taxon>Agaricomycetes</taxon>
        <taxon>Cantharellales</taxon>
        <taxon>Ceratobasidiaceae</taxon>
        <taxon>Rhizoctonia</taxon>
        <taxon>Rhizoctonia solani AG-1</taxon>
    </lineage>
</organism>
<feature type="region of interest" description="Disordered" evidence="1">
    <location>
        <begin position="28"/>
        <end position="64"/>
    </location>
</feature>
<evidence type="ECO:0000313" key="2">
    <source>
        <dbReference type="EMBL" id="CEL64025.1"/>
    </source>
</evidence>
<dbReference type="AlphaFoldDB" id="A0A0B7G240"/>
<evidence type="ECO:0000313" key="3">
    <source>
        <dbReference type="Proteomes" id="UP000059188"/>
    </source>
</evidence>
<feature type="compositionally biased region" description="Acidic residues" evidence="1">
    <location>
        <begin position="41"/>
        <end position="51"/>
    </location>
</feature>
<reference evidence="2 3" key="1">
    <citation type="submission" date="2014-11" db="EMBL/GenBank/DDBJ databases">
        <authorList>
            <person name="Wibberg Daniel"/>
        </authorList>
    </citation>
    <scope>NUCLEOTIDE SEQUENCE [LARGE SCALE GENOMIC DNA]</scope>
    <source>
        <strain evidence="2">Rhizoctonia solani AG1-IB 7/3/14</strain>
    </source>
</reference>
<dbReference type="EMBL" id="LN679194">
    <property type="protein sequence ID" value="CEL64025.1"/>
    <property type="molecule type" value="Genomic_DNA"/>
</dbReference>
<keyword evidence="3" id="KW-1185">Reference proteome</keyword>
<accession>A0A0B7G240</accession>
<evidence type="ECO:0000256" key="1">
    <source>
        <dbReference type="SAM" id="MobiDB-lite"/>
    </source>
</evidence>
<sequence length="108" mass="12022">MGTSADIQDTYRAIEALMVIHNICIDLGDAPPSRNQKESDIPDSDSDDDPPFEPNDVCPGHLSANQVSQLQVGGWDGRNETAEWLRVEGRRVRDELQVLTHNRAAARR</sequence>
<evidence type="ECO:0008006" key="4">
    <source>
        <dbReference type="Google" id="ProtNLM"/>
    </source>
</evidence>
<protein>
    <recommendedName>
        <fullName evidence="4">DDE Tnp4 domain-containing protein</fullName>
    </recommendedName>
</protein>